<evidence type="ECO:0000256" key="5">
    <source>
        <dbReference type="PIRSR" id="PIRSR602403-1"/>
    </source>
</evidence>
<dbReference type="PRINTS" id="PR00465">
    <property type="entry name" value="EP450IV"/>
</dbReference>
<evidence type="ECO:0000313" key="7">
    <source>
        <dbReference type="Proteomes" id="UP001327560"/>
    </source>
</evidence>
<dbReference type="PANTHER" id="PTHR24296">
    <property type="entry name" value="CYTOCHROME P450"/>
    <property type="match status" value="1"/>
</dbReference>
<evidence type="ECO:0000313" key="6">
    <source>
        <dbReference type="EMBL" id="WOL07457.1"/>
    </source>
</evidence>
<comment type="similarity">
    <text evidence="1">Belongs to the cytochrome P450 family.</text>
</comment>
<gene>
    <name evidence="6" type="ORF">Cni_G16198</name>
</gene>
<protein>
    <submittedName>
        <fullName evidence="6">Alkane hydroxylase MAH1-like</fullName>
    </submittedName>
</protein>
<keyword evidence="2 5" id="KW-0479">Metal-binding</keyword>
<dbReference type="GO" id="GO:0016705">
    <property type="term" value="F:oxidoreductase activity, acting on paired donors, with incorporation or reduction of molecular oxygen"/>
    <property type="evidence" value="ECO:0007669"/>
    <property type="project" value="InterPro"/>
</dbReference>
<feature type="binding site" description="axial binding residue" evidence="5">
    <location>
        <position position="108"/>
    </location>
    <ligand>
        <name>heme</name>
        <dbReference type="ChEBI" id="CHEBI:30413"/>
    </ligand>
    <ligandPart>
        <name>Fe</name>
        <dbReference type="ChEBI" id="CHEBI:18248"/>
    </ligandPart>
</feature>
<dbReference type="SUPFAM" id="SSF48264">
    <property type="entry name" value="Cytochrome P450"/>
    <property type="match status" value="1"/>
</dbReference>
<evidence type="ECO:0000256" key="1">
    <source>
        <dbReference type="ARBA" id="ARBA00010617"/>
    </source>
</evidence>
<keyword evidence="4 5" id="KW-0408">Iron</keyword>
<proteinExistence type="inferred from homology"/>
<dbReference type="Pfam" id="PF00067">
    <property type="entry name" value="p450"/>
    <property type="match status" value="1"/>
</dbReference>
<dbReference type="EMBL" id="CP136894">
    <property type="protein sequence ID" value="WOL07457.1"/>
    <property type="molecule type" value="Genomic_DNA"/>
</dbReference>
<keyword evidence="3" id="KW-0560">Oxidoreductase</keyword>
<dbReference type="GO" id="GO:0020037">
    <property type="term" value="F:heme binding"/>
    <property type="evidence" value="ECO:0007669"/>
    <property type="project" value="InterPro"/>
</dbReference>
<accession>A0AAQ3KJR4</accession>
<dbReference type="Proteomes" id="UP001327560">
    <property type="component" value="Chromosome 5"/>
</dbReference>
<comment type="cofactor">
    <cofactor evidence="5">
        <name>heme</name>
        <dbReference type="ChEBI" id="CHEBI:30413"/>
    </cofactor>
</comment>
<dbReference type="InterPro" id="IPR002403">
    <property type="entry name" value="Cyt_P450_E_grp-IV"/>
</dbReference>
<evidence type="ECO:0000256" key="2">
    <source>
        <dbReference type="ARBA" id="ARBA00022723"/>
    </source>
</evidence>
<name>A0AAQ3KJR4_9LILI</name>
<evidence type="ECO:0000256" key="3">
    <source>
        <dbReference type="ARBA" id="ARBA00023002"/>
    </source>
</evidence>
<dbReference type="InterPro" id="IPR001128">
    <property type="entry name" value="Cyt_P450"/>
</dbReference>
<keyword evidence="7" id="KW-1185">Reference proteome</keyword>
<dbReference type="GO" id="GO:0004497">
    <property type="term" value="F:monooxygenase activity"/>
    <property type="evidence" value="ECO:0007669"/>
    <property type="project" value="InterPro"/>
</dbReference>
<dbReference type="AlphaFoldDB" id="A0AAQ3KJR4"/>
<reference evidence="6 7" key="1">
    <citation type="submission" date="2023-10" db="EMBL/GenBank/DDBJ databases">
        <title>Chromosome-scale genome assembly provides insights into flower coloration mechanisms of Canna indica.</title>
        <authorList>
            <person name="Li C."/>
        </authorList>
    </citation>
    <scope>NUCLEOTIDE SEQUENCE [LARGE SCALE GENOMIC DNA]</scope>
    <source>
        <tissue evidence="6">Flower</tissue>
    </source>
</reference>
<dbReference type="PRINTS" id="PR00385">
    <property type="entry name" value="P450"/>
</dbReference>
<keyword evidence="5" id="KW-0349">Heme</keyword>
<evidence type="ECO:0000256" key="4">
    <source>
        <dbReference type="ARBA" id="ARBA00023004"/>
    </source>
</evidence>
<sequence>MTEAVTLDRDRLGKLVYLHAAISETLRLYPPASLQHKQVTTTGTLPSGEKVKPGDVVIVYFFSMARMEELWGKDCREFKPERWITDRGEIKNEPAYKFFSFGSGPSMCLGRELAFTKLKTVISALLRSFRFEAVEGQVVKPKLSVISCMKNGLMVQVSKRERSW</sequence>
<organism evidence="6 7">
    <name type="scientific">Canna indica</name>
    <name type="common">Indian-shot</name>
    <dbReference type="NCBI Taxonomy" id="4628"/>
    <lineage>
        <taxon>Eukaryota</taxon>
        <taxon>Viridiplantae</taxon>
        <taxon>Streptophyta</taxon>
        <taxon>Embryophyta</taxon>
        <taxon>Tracheophyta</taxon>
        <taxon>Spermatophyta</taxon>
        <taxon>Magnoliopsida</taxon>
        <taxon>Liliopsida</taxon>
        <taxon>Zingiberales</taxon>
        <taxon>Cannaceae</taxon>
        <taxon>Canna</taxon>
    </lineage>
</organism>
<dbReference type="Gene3D" id="1.10.630.10">
    <property type="entry name" value="Cytochrome P450"/>
    <property type="match status" value="1"/>
</dbReference>
<dbReference type="InterPro" id="IPR036396">
    <property type="entry name" value="Cyt_P450_sf"/>
</dbReference>
<dbReference type="GO" id="GO:0005506">
    <property type="term" value="F:iron ion binding"/>
    <property type="evidence" value="ECO:0007669"/>
    <property type="project" value="InterPro"/>
</dbReference>